<organism evidence="1">
    <name type="scientific">Anguilla anguilla</name>
    <name type="common">European freshwater eel</name>
    <name type="synonym">Muraena anguilla</name>
    <dbReference type="NCBI Taxonomy" id="7936"/>
    <lineage>
        <taxon>Eukaryota</taxon>
        <taxon>Metazoa</taxon>
        <taxon>Chordata</taxon>
        <taxon>Craniata</taxon>
        <taxon>Vertebrata</taxon>
        <taxon>Euteleostomi</taxon>
        <taxon>Actinopterygii</taxon>
        <taxon>Neopterygii</taxon>
        <taxon>Teleostei</taxon>
        <taxon>Anguilliformes</taxon>
        <taxon>Anguillidae</taxon>
        <taxon>Anguilla</taxon>
    </lineage>
</organism>
<dbReference type="EMBL" id="GBXM01085091">
    <property type="protein sequence ID" value="JAH23486.1"/>
    <property type="molecule type" value="Transcribed_RNA"/>
</dbReference>
<reference evidence="1" key="2">
    <citation type="journal article" date="2015" name="Fish Shellfish Immunol.">
        <title>Early steps in the European eel (Anguilla anguilla)-Vibrio vulnificus interaction in the gills: Role of the RtxA13 toxin.</title>
        <authorList>
            <person name="Callol A."/>
            <person name="Pajuelo D."/>
            <person name="Ebbesson L."/>
            <person name="Teles M."/>
            <person name="MacKenzie S."/>
            <person name="Amaro C."/>
        </authorList>
    </citation>
    <scope>NUCLEOTIDE SEQUENCE</scope>
</reference>
<dbReference type="AlphaFoldDB" id="A0A0E9R2U7"/>
<protein>
    <submittedName>
        <fullName evidence="1">Uncharacterized protein</fullName>
    </submittedName>
</protein>
<proteinExistence type="predicted"/>
<accession>A0A0E9R2U7</accession>
<name>A0A0E9R2U7_ANGAN</name>
<reference evidence="1" key="1">
    <citation type="submission" date="2014-11" db="EMBL/GenBank/DDBJ databases">
        <authorList>
            <person name="Amaro Gonzalez C."/>
        </authorList>
    </citation>
    <scope>NUCLEOTIDE SEQUENCE</scope>
</reference>
<evidence type="ECO:0000313" key="1">
    <source>
        <dbReference type="EMBL" id="JAH23486.1"/>
    </source>
</evidence>
<sequence>MEGLQASDRGRAYTRGFSRSCYDKRSWLAGCGVSNAFYCVPCLLFRHRSVVDSDGGTRPITSF</sequence>